<dbReference type="OrthoDB" id="5583at2759"/>
<dbReference type="GO" id="GO:0000481">
    <property type="term" value="P:maturation of 5S rRNA"/>
    <property type="evidence" value="ECO:0007669"/>
    <property type="project" value="TreeGrafter"/>
</dbReference>
<evidence type="ECO:0000313" key="6">
    <source>
        <dbReference type="Proteomes" id="UP000270094"/>
    </source>
</evidence>
<comment type="subcellular location">
    <subcellularLocation>
        <location evidence="1">Nucleus</location>
    </subcellularLocation>
</comment>
<accession>A0A3P7KDN6</accession>
<dbReference type="AlphaFoldDB" id="A0A3P7KDN6"/>
<feature type="compositionally biased region" description="Basic residues" evidence="4">
    <location>
        <begin position="90"/>
        <end position="102"/>
    </location>
</feature>
<comment type="similarity">
    <text evidence="2">Belongs to the SNU66/SART1 family.</text>
</comment>
<reference evidence="5 6" key="1">
    <citation type="submission" date="2018-11" db="EMBL/GenBank/DDBJ databases">
        <authorList>
            <consortium name="Pathogen Informatics"/>
        </authorList>
    </citation>
    <scope>NUCLEOTIDE SEQUENCE [LARGE SCALE GENOMIC DNA]</scope>
</reference>
<dbReference type="InterPro" id="IPR005011">
    <property type="entry name" value="SNU66/SART1"/>
</dbReference>
<dbReference type="PANTHER" id="PTHR14152">
    <property type="entry name" value="SQUAMOUS CELL CARCINOMA ANTIGEN RECOGNISED BY CYTOTOXIC T LYMPHOCYTES"/>
    <property type="match status" value="1"/>
</dbReference>
<gene>
    <name evidence="5" type="ORF">SVUK_LOCUS1000</name>
</gene>
<dbReference type="GO" id="GO:0046540">
    <property type="term" value="C:U4/U6 x U5 tri-snRNP complex"/>
    <property type="evidence" value="ECO:0007669"/>
    <property type="project" value="TreeGrafter"/>
</dbReference>
<name>A0A3P7KDN6_STRVU</name>
<keyword evidence="3" id="KW-0539">Nucleus</keyword>
<sequence length="254" mass="28947">MKGFDDVDELGNQKSYGVLTKYDEELDGVQKEKFRLDECGGYDLEKDEREERMRKELELAGKMLVSLDMPKYQIGSEFYTKDEMTAFRKVKKGKKSTRKRKMLKAEDLVPDEPAEERSSRSRNHGRRQEVKKESEEEAEGKAGEQDIAQFDANMDEAESEVQSGLWKKATKNAVNIDMLKSVVDIDHGSESSEEEFEGGSELAGVVIDDDAEAELATVLEKARRLKQVDVKQDEVDVAQRVRLCAPSFDDKLYE</sequence>
<feature type="region of interest" description="Disordered" evidence="4">
    <location>
        <begin position="90"/>
        <end position="163"/>
    </location>
</feature>
<evidence type="ECO:0000256" key="2">
    <source>
        <dbReference type="ARBA" id="ARBA00006076"/>
    </source>
</evidence>
<evidence type="ECO:0000313" key="5">
    <source>
        <dbReference type="EMBL" id="VDM66002.1"/>
    </source>
</evidence>
<feature type="compositionally biased region" description="Basic and acidic residues" evidence="4">
    <location>
        <begin position="126"/>
        <end position="144"/>
    </location>
</feature>
<evidence type="ECO:0000256" key="1">
    <source>
        <dbReference type="ARBA" id="ARBA00004123"/>
    </source>
</evidence>
<keyword evidence="6" id="KW-1185">Reference proteome</keyword>
<dbReference type="PANTHER" id="PTHR14152:SF5">
    <property type="entry name" value="U4_U6.U5 TRI-SNRNP-ASSOCIATED PROTEIN 1"/>
    <property type="match status" value="1"/>
</dbReference>
<protein>
    <submittedName>
        <fullName evidence="5">Uncharacterized protein</fullName>
    </submittedName>
</protein>
<proteinExistence type="inferred from homology"/>
<organism evidence="5 6">
    <name type="scientific">Strongylus vulgaris</name>
    <name type="common">Blood worm</name>
    <dbReference type="NCBI Taxonomy" id="40348"/>
    <lineage>
        <taxon>Eukaryota</taxon>
        <taxon>Metazoa</taxon>
        <taxon>Ecdysozoa</taxon>
        <taxon>Nematoda</taxon>
        <taxon>Chromadorea</taxon>
        <taxon>Rhabditida</taxon>
        <taxon>Rhabditina</taxon>
        <taxon>Rhabditomorpha</taxon>
        <taxon>Strongyloidea</taxon>
        <taxon>Strongylidae</taxon>
        <taxon>Strongylus</taxon>
    </lineage>
</organism>
<dbReference type="EMBL" id="UYYB01001854">
    <property type="protein sequence ID" value="VDM66002.1"/>
    <property type="molecule type" value="Genomic_DNA"/>
</dbReference>
<dbReference type="GO" id="GO:0045292">
    <property type="term" value="P:mRNA cis splicing, via spliceosome"/>
    <property type="evidence" value="ECO:0007669"/>
    <property type="project" value="TreeGrafter"/>
</dbReference>
<evidence type="ECO:0000256" key="4">
    <source>
        <dbReference type="SAM" id="MobiDB-lite"/>
    </source>
</evidence>
<dbReference type="Pfam" id="PF03343">
    <property type="entry name" value="SART-1"/>
    <property type="match status" value="1"/>
</dbReference>
<dbReference type="Proteomes" id="UP000270094">
    <property type="component" value="Unassembled WGS sequence"/>
</dbReference>
<evidence type="ECO:0000256" key="3">
    <source>
        <dbReference type="ARBA" id="ARBA00023242"/>
    </source>
</evidence>